<keyword evidence="3 6" id="KW-0479">Metal-binding</keyword>
<feature type="binding site" evidence="6">
    <location>
        <position position="109"/>
    </location>
    <ligand>
        <name>Mg(2+)</name>
        <dbReference type="ChEBI" id="CHEBI:18420"/>
    </ligand>
</feature>
<evidence type="ECO:0000313" key="8">
    <source>
        <dbReference type="EMBL" id="MFC4534226.1"/>
    </source>
</evidence>
<keyword evidence="6" id="KW-0800">Toxin</keyword>
<keyword evidence="9" id="KW-1185">Reference proteome</keyword>
<evidence type="ECO:0000256" key="1">
    <source>
        <dbReference type="ARBA" id="ARBA00022649"/>
    </source>
</evidence>
<feature type="domain" description="PIN" evidence="7">
    <location>
        <begin position="14"/>
        <end position="132"/>
    </location>
</feature>
<keyword evidence="2 6" id="KW-0540">Nuclease</keyword>
<keyword evidence="4 6" id="KW-0378">Hydrolase</keyword>
<feature type="binding site" evidence="6">
    <location>
        <position position="16"/>
    </location>
    <ligand>
        <name>Mg(2+)</name>
        <dbReference type="ChEBI" id="CHEBI:18420"/>
    </ligand>
</feature>
<organism evidence="8 9">
    <name type="scientific">Sphaerisporangium dianthi</name>
    <dbReference type="NCBI Taxonomy" id="1436120"/>
    <lineage>
        <taxon>Bacteria</taxon>
        <taxon>Bacillati</taxon>
        <taxon>Actinomycetota</taxon>
        <taxon>Actinomycetes</taxon>
        <taxon>Streptosporangiales</taxon>
        <taxon>Streptosporangiaceae</taxon>
        <taxon>Sphaerisporangium</taxon>
    </lineage>
</organism>
<evidence type="ECO:0000259" key="7">
    <source>
        <dbReference type="Pfam" id="PF01850"/>
    </source>
</evidence>
<evidence type="ECO:0000256" key="4">
    <source>
        <dbReference type="ARBA" id="ARBA00022801"/>
    </source>
</evidence>
<name>A0ABV9CMH9_9ACTN</name>
<comment type="cofactor">
    <cofactor evidence="6">
        <name>Mg(2+)</name>
        <dbReference type="ChEBI" id="CHEBI:18420"/>
    </cofactor>
</comment>
<protein>
    <recommendedName>
        <fullName evidence="6">Ribonuclease VapC</fullName>
        <shortName evidence="6">RNase VapC</shortName>
        <ecNumber evidence="6">3.1.-.-</ecNumber>
    </recommendedName>
    <alternativeName>
        <fullName evidence="6">Toxin VapC</fullName>
    </alternativeName>
</protein>
<comment type="similarity">
    <text evidence="6">Belongs to the PINc/VapC protein family.</text>
</comment>
<gene>
    <name evidence="6" type="primary">vapC</name>
    <name evidence="8" type="ORF">ACFO60_26000</name>
</gene>
<proteinExistence type="inferred from homology"/>
<dbReference type="InterPro" id="IPR002716">
    <property type="entry name" value="PIN_dom"/>
</dbReference>
<dbReference type="InterPro" id="IPR029060">
    <property type="entry name" value="PIN-like_dom_sf"/>
</dbReference>
<dbReference type="EMBL" id="JBHSFP010000021">
    <property type="protein sequence ID" value="MFC4534226.1"/>
    <property type="molecule type" value="Genomic_DNA"/>
</dbReference>
<evidence type="ECO:0000313" key="9">
    <source>
        <dbReference type="Proteomes" id="UP001596004"/>
    </source>
</evidence>
<accession>A0ABV9CMH9</accession>
<evidence type="ECO:0000256" key="5">
    <source>
        <dbReference type="ARBA" id="ARBA00022842"/>
    </source>
</evidence>
<dbReference type="EC" id="3.1.-.-" evidence="6"/>
<dbReference type="Gene3D" id="3.40.50.1010">
    <property type="entry name" value="5'-nuclease"/>
    <property type="match status" value="1"/>
</dbReference>
<dbReference type="SUPFAM" id="SSF88723">
    <property type="entry name" value="PIN domain-like"/>
    <property type="match status" value="1"/>
</dbReference>
<comment type="function">
    <text evidence="6">Toxic component of a toxin-antitoxin (TA) system. An RNase.</text>
</comment>
<evidence type="ECO:0000256" key="6">
    <source>
        <dbReference type="HAMAP-Rule" id="MF_00265"/>
    </source>
</evidence>
<evidence type="ECO:0000256" key="2">
    <source>
        <dbReference type="ARBA" id="ARBA00022722"/>
    </source>
</evidence>
<sequence length="147" mass="15708">MGAAPSGGVIGALVVDAGPLYAYVDADDKHHKPCLTLLESHPGPLIVPTLVVAEAAYLISTRLGAEAEVKFLGDFARGIFAVQPVHPSDWLRMAELVSTYRNLPLGTADASVLACAERLGITDIATLDRRHFTVVRPRHAMVMTLLP</sequence>
<keyword evidence="1 6" id="KW-1277">Toxin-antitoxin system</keyword>
<dbReference type="Proteomes" id="UP001596004">
    <property type="component" value="Unassembled WGS sequence"/>
</dbReference>
<dbReference type="HAMAP" id="MF_00265">
    <property type="entry name" value="VapC_Nob1"/>
    <property type="match status" value="1"/>
</dbReference>
<dbReference type="InterPro" id="IPR022907">
    <property type="entry name" value="VapC_family"/>
</dbReference>
<comment type="caution">
    <text evidence="8">The sequence shown here is derived from an EMBL/GenBank/DDBJ whole genome shotgun (WGS) entry which is preliminary data.</text>
</comment>
<keyword evidence="5 6" id="KW-0460">Magnesium</keyword>
<dbReference type="RefSeq" id="WP_380844453.1">
    <property type="nucleotide sequence ID" value="NZ_JBHSFP010000021.1"/>
</dbReference>
<evidence type="ECO:0000256" key="3">
    <source>
        <dbReference type="ARBA" id="ARBA00022723"/>
    </source>
</evidence>
<reference evidence="9" key="1">
    <citation type="journal article" date="2019" name="Int. J. Syst. Evol. Microbiol.">
        <title>The Global Catalogue of Microorganisms (GCM) 10K type strain sequencing project: providing services to taxonomists for standard genome sequencing and annotation.</title>
        <authorList>
            <consortium name="The Broad Institute Genomics Platform"/>
            <consortium name="The Broad Institute Genome Sequencing Center for Infectious Disease"/>
            <person name="Wu L."/>
            <person name="Ma J."/>
        </authorList>
    </citation>
    <scope>NUCLEOTIDE SEQUENCE [LARGE SCALE GENOMIC DNA]</scope>
    <source>
        <strain evidence="9">CGMCC 4.7132</strain>
    </source>
</reference>
<dbReference type="Pfam" id="PF01850">
    <property type="entry name" value="PIN"/>
    <property type="match status" value="1"/>
</dbReference>